<proteinExistence type="evidence at transcript level"/>
<sequence>MELVIIGLKDITLKELNLLILFLMLFEKKLRIAPACKVFKFVIRLEVELDQEWVPCSFPRSEKSIQTE</sequence>
<organism evidence="1">
    <name type="scientific">Medicago truncatula</name>
    <name type="common">Barrel medic</name>
    <name type="synonym">Medicago tribuloides</name>
    <dbReference type="NCBI Taxonomy" id="3880"/>
    <lineage>
        <taxon>Eukaryota</taxon>
        <taxon>Viridiplantae</taxon>
        <taxon>Streptophyta</taxon>
        <taxon>Embryophyta</taxon>
        <taxon>Tracheophyta</taxon>
        <taxon>Spermatophyta</taxon>
        <taxon>Magnoliopsida</taxon>
        <taxon>eudicotyledons</taxon>
        <taxon>Gunneridae</taxon>
        <taxon>Pentapetalae</taxon>
        <taxon>rosids</taxon>
        <taxon>fabids</taxon>
        <taxon>Fabales</taxon>
        <taxon>Fabaceae</taxon>
        <taxon>Papilionoideae</taxon>
        <taxon>50 kb inversion clade</taxon>
        <taxon>NPAAA clade</taxon>
        <taxon>Hologalegina</taxon>
        <taxon>IRL clade</taxon>
        <taxon>Trifolieae</taxon>
        <taxon>Medicago</taxon>
    </lineage>
</organism>
<reference evidence="1" key="1">
    <citation type="submission" date="2012-05" db="EMBL/GenBank/DDBJ databases">
        <authorList>
            <person name="Krishnakumar V."/>
            <person name="Cheung F."/>
            <person name="Xiao Y."/>
            <person name="Chan A."/>
            <person name="Moskal W.A."/>
            <person name="Town C.D."/>
        </authorList>
    </citation>
    <scope>NUCLEOTIDE SEQUENCE</scope>
</reference>
<protein>
    <submittedName>
        <fullName evidence="1">Uncharacterized protein</fullName>
    </submittedName>
</protein>
<accession>I3S2W2</accession>
<dbReference type="EMBL" id="BT134809">
    <property type="protein sequence ID" value="AFK34604.1"/>
    <property type="molecule type" value="mRNA"/>
</dbReference>
<dbReference type="AlphaFoldDB" id="I3S2W2"/>
<evidence type="ECO:0000313" key="1">
    <source>
        <dbReference type="EMBL" id="AFK34604.1"/>
    </source>
</evidence>
<name>I3S2W2_MEDTR</name>